<name>A0AAD3DLC6_9CHLO</name>
<evidence type="ECO:0000259" key="2">
    <source>
        <dbReference type="PROSITE" id="PS50222"/>
    </source>
</evidence>
<dbReference type="GO" id="GO:0005509">
    <property type="term" value="F:calcium ion binding"/>
    <property type="evidence" value="ECO:0007669"/>
    <property type="project" value="InterPro"/>
</dbReference>
<reference evidence="3 4" key="1">
    <citation type="journal article" date="2021" name="Sci. Rep.">
        <title>Genome sequencing of the multicellular alga Astrephomene provides insights into convergent evolution of germ-soma differentiation.</title>
        <authorList>
            <person name="Yamashita S."/>
            <person name="Yamamoto K."/>
            <person name="Matsuzaki R."/>
            <person name="Suzuki S."/>
            <person name="Yamaguchi H."/>
            <person name="Hirooka S."/>
            <person name="Minakuchi Y."/>
            <person name="Miyagishima S."/>
            <person name="Kawachi M."/>
            <person name="Toyoda A."/>
            <person name="Nozaki H."/>
        </authorList>
    </citation>
    <scope>NUCLEOTIDE SEQUENCE [LARGE SCALE GENOMIC DNA]</scope>
    <source>
        <strain evidence="3 4">NIES-4017</strain>
    </source>
</reference>
<evidence type="ECO:0000313" key="3">
    <source>
        <dbReference type="EMBL" id="GFR42567.1"/>
    </source>
</evidence>
<organism evidence="3 4">
    <name type="scientific">Astrephomene gubernaculifera</name>
    <dbReference type="NCBI Taxonomy" id="47775"/>
    <lineage>
        <taxon>Eukaryota</taxon>
        <taxon>Viridiplantae</taxon>
        <taxon>Chlorophyta</taxon>
        <taxon>core chlorophytes</taxon>
        <taxon>Chlorophyceae</taxon>
        <taxon>CS clade</taxon>
        <taxon>Chlamydomonadales</taxon>
        <taxon>Astrephomenaceae</taxon>
        <taxon>Astrephomene</taxon>
    </lineage>
</organism>
<feature type="region of interest" description="Disordered" evidence="1">
    <location>
        <begin position="1"/>
        <end position="37"/>
    </location>
</feature>
<accession>A0AAD3DLC6</accession>
<keyword evidence="4" id="KW-1185">Reference proteome</keyword>
<feature type="domain" description="EF-hand" evidence="2">
    <location>
        <begin position="64"/>
        <end position="99"/>
    </location>
</feature>
<evidence type="ECO:0000256" key="1">
    <source>
        <dbReference type="SAM" id="MobiDB-lite"/>
    </source>
</evidence>
<comment type="caution">
    <text evidence="3">The sequence shown here is derived from an EMBL/GenBank/DDBJ whole genome shotgun (WGS) entry which is preliminary data.</text>
</comment>
<gene>
    <name evidence="3" type="ORF">Agub_g3465</name>
</gene>
<sequence length="181" mass="20080">MGAGCSSDNQDVEPTVDASGKSTLKKDASTRNGNASRRFREDLAAQFQAEYPEDDDPLAFAKGSRERTLLKVFHLLDKGNVGYIQIPEWNDYIIDVGLTTHALTKELKWILVEQKAKTGAAHPRVTPAQFVTAMANMVSSMDDPEFGRFIERSLTLHRSKKAQPNDPAFVEDPVSPMEAQQ</sequence>
<dbReference type="AlphaFoldDB" id="A0AAD3DLC6"/>
<dbReference type="InterPro" id="IPR002048">
    <property type="entry name" value="EF_hand_dom"/>
</dbReference>
<evidence type="ECO:0000313" key="4">
    <source>
        <dbReference type="Proteomes" id="UP001054857"/>
    </source>
</evidence>
<feature type="region of interest" description="Disordered" evidence="1">
    <location>
        <begin position="157"/>
        <end position="181"/>
    </location>
</feature>
<dbReference type="EMBL" id="BMAR01000003">
    <property type="protein sequence ID" value="GFR42567.1"/>
    <property type="molecule type" value="Genomic_DNA"/>
</dbReference>
<dbReference type="PROSITE" id="PS50222">
    <property type="entry name" value="EF_HAND_2"/>
    <property type="match status" value="1"/>
</dbReference>
<dbReference type="Proteomes" id="UP001054857">
    <property type="component" value="Unassembled WGS sequence"/>
</dbReference>
<protein>
    <recommendedName>
        <fullName evidence="2">EF-hand domain-containing protein</fullName>
    </recommendedName>
</protein>
<proteinExistence type="predicted"/>